<organism evidence="5 6">
    <name type="scientific">Heterobasidion irregulare (strain TC 32-1)</name>
    <dbReference type="NCBI Taxonomy" id="747525"/>
    <lineage>
        <taxon>Eukaryota</taxon>
        <taxon>Fungi</taxon>
        <taxon>Dikarya</taxon>
        <taxon>Basidiomycota</taxon>
        <taxon>Agaricomycotina</taxon>
        <taxon>Agaricomycetes</taxon>
        <taxon>Russulales</taxon>
        <taxon>Bondarzewiaceae</taxon>
        <taxon>Heterobasidion</taxon>
        <taxon>Heterobasidion annosum species complex</taxon>
    </lineage>
</organism>
<dbReference type="GO" id="GO:0006261">
    <property type="term" value="P:DNA-templated DNA replication"/>
    <property type="evidence" value="ECO:0007669"/>
    <property type="project" value="TreeGrafter"/>
</dbReference>
<feature type="compositionally biased region" description="Pro residues" evidence="3">
    <location>
        <begin position="192"/>
        <end position="204"/>
    </location>
</feature>
<dbReference type="AlphaFoldDB" id="W4K893"/>
<feature type="compositionally biased region" description="Low complexity" evidence="3">
    <location>
        <begin position="259"/>
        <end position="274"/>
    </location>
</feature>
<dbReference type="Pfam" id="PF00808">
    <property type="entry name" value="CBFD_NFYB_HMF"/>
    <property type="match status" value="1"/>
</dbReference>
<feature type="compositionally biased region" description="Acidic residues" evidence="3">
    <location>
        <begin position="18"/>
        <end position="56"/>
    </location>
</feature>
<dbReference type="SUPFAM" id="SSF47113">
    <property type="entry name" value="Histone-fold"/>
    <property type="match status" value="1"/>
</dbReference>
<evidence type="ECO:0000256" key="1">
    <source>
        <dbReference type="ARBA" id="ARBA00004123"/>
    </source>
</evidence>
<evidence type="ECO:0000259" key="4">
    <source>
        <dbReference type="Pfam" id="PF00808"/>
    </source>
</evidence>
<evidence type="ECO:0000256" key="2">
    <source>
        <dbReference type="ARBA" id="ARBA00023242"/>
    </source>
</evidence>
<evidence type="ECO:0000256" key="3">
    <source>
        <dbReference type="SAM" id="MobiDB-lite"/>
    </source>
</evidence>
<dbReference type="InterPro" id="IPR003958">
    <property type="entry name" value="CBFA_NFYB_domain"/>
</dbReference>
<dbReference type="RefSeq" id="XP_009546202.1">
    <property type="nucleotide sequence ID" value="XM_009547907.1"/>
</dbReference>
<dbReference type="InParanoid" id="W4K893"/>
<name>W4K893_HETIT</name>
<feature type="region of interest" description="Disordered" evidence="3">
    <location>
        <begin position="185"/>
        <end position="383"/>
    </location>
</feature>
<feature type="compositionally biased region" description="Basic residues" evidence="3">
    <location>
        <begin position="238"/>
        <end position="247"/>
    </location>
</feature>
<gene>
    <name evidence="5" type="ORF">HETIRDRAFT_383935</name>
</gene>
<dbReference type="InterPro" id="IPR050568">
    <property type="entry name" value="Transcr_DNA_Rep_Reg"/>
</dbReference>
<dbReference type="GO" id="GO:0046982">
    <property type="term" value="F:protein heterodimerization activity"/>
    <property type="evidence" value="ECO:0007669"/>
    <property type="project" value="InterPro"/>
</dbReference>
<reference evidence="5 6" key="1">
    <citation type="journal article" date="2012" name="New Phytol.">
        <title>Insight into trade-off between wood decay and parasitism from the genome of a fungal forest pathogen.</title>
        <authorList>
            <person name="Olson A."/>
            <person name="Aerts A."/>
            <person name="Asiegbu F."/>
            <person name="Belbahri L."/>
            <person name="Bouzid O."/>
            <person name="Broberg A."/>
            <person name="Canback B."/>
            <person name="Coutinho P.M."/>
            <person name="Cullen D."/>
            <person name="Dalman K."/>
            <person name="Deflorio G."/>
            <person name="van Diepen L.T."/>
            <person name="Dunand C."/>
            <person name="Duplessis S."/>
            <person name="Durling M."/>
            <person name="Gonthier P."/>
            <person name="Grimwood J."/>
            <person name="Fossdal C.G."/>
            <person name="Hansson D."/>
            <person name="Henrissat B."/>
            <person name="Hietala A."/>
            <person name="Himmelstrand K."/>
            <person name="Hoffmeister D."/>
            <person name="Hogberg N."/>
            <person name="James T.Y."/>
            <person name="Karlsson M."/>
            <person name="Kohler A."/>
            <person name="Kues U."/>
            <person name="Lee Y.H."/>
            <person name="Lin Y.C."/>
            <person name="Lind M."/>
            <person name="Lindquist E."/>
            <person name="Lombard V."/>
            <person name="Lucas S."/>
            <person name="Lunden K."/>
            <person name="Morin E."/>
            <person name="Murat C."/>
            <person name="Park J."/>
            <person name="Raffaello T."/>
            <person name="Rouze P."/>
            <person name="Salamov A."/>
            <person name="Schmutz J."/>
            <person name="Solheim H."/>
            <person name="Stahlberg J."/>
            <person name="Velez H."/>
            <person name="de Vries R.P."/>
            <person name="Wiebenga A."/>
            <person name="Woodward S."/>
            <person name="Yakovlev I."/>
            <person name="Garbelotto M."/>
            <person name="Martin F."/>
            <person name="Grigoriev I.V."/>
            <person name="Stenlid J."/>
        </authorList>
    </citation>
    <scope>NUCLEOTIDE SEQUENCE [LARGE SCALE GENOMIC DNA]</scope>
    <source>
        <strain evidence="5 6">TC 32-1</strain>
    </source>
</reference>
<dbReference type="PANTHER" id="PTHR10252">
    <property type="entry name" value="HISTONE-LIKE TRANSCRIPTION FACTOR CCAAT-RELATED"/>
    <property type="match status" value="1"/>
</dbReference>
<feature type="compositionally biased region" description="Low complexity" evidence="3">
    <location>
        <begin position="205"/>
        <end position="230"/>
    </location>
</feature>
<feature type="compositionally biased region" description="Low complexity" evidence="3">
    <location>
        <begin position="363"/>
        <end position="383"/>
    </location>
</feature>
<dbReference type="HOGENOM" id="CLU_042061_0_0_1"/>
<dbReference type="Gene3D" id="1.10.20.10">
    <property type="entry name" value="Histone, subunit A"/>
    <property type="match status" value="1"/>
</dbReference>
<dbReference type="STRING" id="747525.W4K893"/>
<comment type="subcellular location">
    <subcellularLocation>
        <location evidence="1">Nucleus</location>
    </subcellularLocation>
</comment>
<dbReference type="Proteomes" id="UP000030671">
    <property type="component" value="Unassembled WGS sequence"/>
</dbReference>
<feature type="compositionally biased region" description="Basic and acidic residues" evidence="3">
    <location>
        <begin position="292"/>
        <end position="315"/>
    </location>
</feature>
<feature type="region of interest" description="Disordered" evidence="3">
    <location>
        <begin position="402"/>
        <end position="453"/>
    </location>
</feature>
<dbReference type="eggNOG" id="KOG1657">
    <property type="taxonomic scope" value="Eukaryota"/>
</dbReference>
<feature type="domain" description="Transcription factor CBF/NF-Y/archaeal histone" evidence="4">
    <location>
        <begin position="88"/>
        <end position="151"/>
    </location>
</feature>
<dbReference type="GeneID" id="20672176"/>
<evidence type="ECO:0000313" key="5">
    <source>
        <dbReference type="EMBL" id="ETW81570.1"/>
    </source>
</evidence>
<sequence length="453" mass="48743">MDPIYLNGPSASTPYEQIEIDDDEEDQLDSDLDDKDEDEQLEPDVEEDEEDDDELHEEGLVGPGHSPSANGRRKYHRKSGERVPGQTLLPHTRLENILRADGESGPMSKEALFVLSIATEEFIRQLSRAGHRQASTSKRSTINYRDMASAVTRHREFSFLNDIIPSPLPLKQALERRALKEKELVDEDPALSAPPAPSPLPDPSLPTITLPLSASATSSQAPTPSSNSMSADALPRPKPARAKRRRTTNGVDGAQPRFTTATTDDSADPSQTPPFANGAADPSQAAFTNAASERRHDARARDSRGRYSHGGHSDSTHSSGTRRSSRHSEPRTWTDLAHPAPQPPSSFDPLPHDHPALAPMYVPPSASAPMPAHAHAHAHSASPVDVQAHGHVVGWSGAVDAQAPRTHSQPPWPGALAGPASAYLEERARSAAPSAGSGEGPFGQTGRTIYSQR</sequence>
<keyword evidence="2" id="KW-0539">Nucleus</keyword>
<keyword evidence="6" id="KW-1185">Reference proteome</keyword>
<dbReference type="OrthoDB" id="636685at2759"/>
<feature type="region of interest" description="Disordered" evidence="3">
    <location>
        <begin position="1"/>
        <end position="88"/>
    </location>
</feature>
<protein>
    <recommendedName>
        <fullName evidence="4">Transcription factor CBF/NF-Y/archaeal histone domain-containing protein</fullName>
    </recommendedName>
</protein>
<dbReference type="PANTHER" id="PTHR10252:SF54">
    <property type="entry name" value="CHROMATIN ACCESSIBILITY COMPLEX PROTEIN 1"/>
    <property type="match status" value="1"/>
</dbReference>
<dbReference type="GO" id="GO:0008623">
    <property type="term" value="C:CHRAC"/>
    <property type="evidence" value="ECO:0007669"/>
    <property type="project" value="TreeGrafter"/>
</dbReference>
<accession>W4K893</accession>
<evidence type="ECO:0000313" key="6">
    <source>
        <dbReference type="Proteomes" id="UP000030671"/>
    </source>
</evidence>
<dbReference type="InterPro" id="IPR009072">
    <property type="entry name" value="Histone-fold"/>
</dbReference>
<proteinExistence type="predicted"/>
<dbReference type="KEGG" id="hir:HETIRDRAFT_383935"/>
<dbReference type="EMBL" id="KI925458">
    <property type="protein sequence ID" value="ETW81570.1"/>
    <property type="molecule type" value="Genomic_DNA"/>
</dbReference>